<dbReference type="InterPro" id="IPR036282">
    <property type="entry name" value="Glutathione-S-Trfase_C_sf"/>
</dbReference>
<dbReference type="SUPFAM" id="SSF47616">
    <property type="entry name" value="GST C-terminal domain-like"/>
    <property type="match status" value="1"/>
</dbReference>
<dbReference type="PANTHER" id="PTHR11571">
    <property type="entry name" value="GLUTATHIONE S-TRANSFERASE"/>
    <property type="match status" value="1"/>
</dbReference>
<dbReference type="SUPFAM" id="SSF52833">
    <property type="entry name" value="Thioredoxin-like"/>
    <property type="match status" value="1"/>
</dbReference>
<dbReference type="InterPro" id="IPR050213">
    <property type="entry name" value="GST_superfamily"/>
</dbReference>
<dbReference type="InterPro" id="IPR036249">
    <property type="entry name" value="Thioredoxin-like_sf"/>
</dbReference>
<comment type="caution">
    <text evidence="8">The sequence shown here is derived from an EMBL/GenBank/DDBJ whole genome shotgun (WGS) entry which is preliminary data.</text>
</comment>
<dbReference type="GO" id="GO:0005737">
    <property type="term" value="C:cytoplasm"/>
    <property type="evidence" value="ECO:0007669"/>
    <property type="project" value="UniProtKB-ARBA"/>
</dbReference>
<evidence type="ECO:0000256" key="4">
    <source>
        <dbReference type="ARBA" id="ARBA00047960"/>
    </source>
</evidence>
<dbReference type="Proteomes" id="UP001177023">
    <property type="component" value="Unassembled WGS sequence"/>
</dbReference>
<dbReference type="InterPro" id="IPR004045">
    <property type="entry name" value="Glutathione_S-Trfase_N"/>
</dbReference>
<evidence type="ECO:0000256" key="1">
    <source>
        <dbReference type="ARBA" id="ARBA00012452"/>
    </source>
</evidence>
<dbReference type="Pfam" id="PF14497">
    <property type="entry name" value="GST_C_3"/>
    <property type="match status" value="1"/>
</dbReference>
<accession>A0AA36G7H7</accession>
<evidence type="ECO:0000259" key="6">
    <source>
        <dbReference type="PROSITE" id="PS50404"/>
    </source>
</evidence>
<sequence>MTYKLYYFNGRGVAEPARQLFKLAGKEFEDVRYTHDTWPAHKSEQPFGQLPVLEVNGHKIAQSGAIFRYLAKEFHLGGKDHIEQALVDSFFELYKDYVSEARNFFYIARGMREGNKEEAHEKEYVPARDKFFGALEKQLKNNDSGFLVGSNATYVDLQVADHVHSVLALNAHELDQFPEVLKHHKKIEALPQIAKWIKERPASDF</sequence>
<dbReference type="FunFam" id="3.40.30.10:FF:000035">
    <property type="entry name" value="hematopoietic prostaglandin D synthase"/>
    <property type="match status" value="1"/>
</dbReference>
<feature type="domain" description="GST N-terminal" evidence="6">
    <location>
        <begin position="1"/>
        <end position="78"/>
    </location>
</feature>
<feature type="domain" description="GST C-terminal" evidence="7">
    <location>
        <begin position="80"/>
        <end position="205"/>
    </location>
</feature>
<dbReference type="PROSITE" id="PS50405">
    <property type="entry name" value="GST_CTER"/>
    <property type="match status" value="1"/>
</dbReference>
<dbReference type="CDD" id="cd03039">
    <property type="entry name" value="GST_N_Sigma_like"/>
    <property type="match status" value="1"/>
</dbReference>
<evidence type="ECO:0000256" key="5">
    <source>
        <dbReference type="ARBA" id="ARBA00078118"/>
    </source>
</evidence>
<comment type="similarity">
    <text evidence="3">Belongs to the GST superfamily. Sigma family.</text>
</comment>
<dbReference type="GO" id="GO:0006749">
    <property type="term" value="P:glutathione metabolic process"/>
    <property type="evidence" value="ECO:0007669"/>
    <property type="project" value="TreeGrafter"/>
</dbReference>
<dbReference type="Pfam" id="PF02798">
    <property type="entry name" value="GST_N"/>
    <property type="match status" value="1"/>
</dbReference>
<evidence type="ECO:0000256" key="2">
    <source>
        <dbReference type="ARBA" id="ARBA00022679"/>
    </source>
</evidence>
<dbReference type="PANTHER" id="PTHR11571:SF256">
    <property type="entry name" value="GST C-TERMINAL DOMAIN-CONTAINING PROTEIN-RELATED"/>
    <property type="match status" value="1"/>
</dbReference>
<dbReference type="FunFam" id="1.20.1050.10:FF:000031">
    <property type="entry name" value="Glutathione S-Transferase"/>
    <property type="match status" value="1"/>
</dbReference>
<dbReference type="InterPro" id="IPR040079">
    <property type="entry name" value="Glutathione_S-Trfase"/>
</dbReference>
<gene>
    <name evidence="8" type="ORF">MSPICULIGERA_LOCUS20296</name>
</gene>
<evidence type="ECO:0000259" key="7">
    <source>
        <dbReference type="PROSITE" id="PS50405"/>
    </source>
</evidence>
<evidence type="ECO:0000256" key="3">
    <source>
        <dbReference type="ARBA" id="ARBA00038317"/>
    </source>
</evidence>
<dbReference type="SFLD" id="SFLDG01205">
    <property type="entry name" value="AMPS.1"/>
    <property type="match status" value="1"/>
</dbReference>
<dbReference type="GO" id="GO:0004602">
    <property type="term" value="F:glutathione peroxidase activity"/>
    <property type="evidence" value="ECO:0007669"/>
    <property type="project" value="UniProtKB-ARBA"/>
</dbReference>
<protein>
    <recommendedName>
        <fullName evidence="1">glutathione transferase</fullName>
        <ecNumber evidence="1">2.5.1.18</ecNumber>
    </recommendedName>
    <alternativeName>
        <fullName evidence="5">GST class-sigma</fullName>
    </alternativeName>
</protein>
<keyword evidence="9" id="KW-1185">Reference proteome</keyword>
<dbReference type="SFLD" id="SFLDG00363">
    <property type="entry name" value="AMPS_(cytGST):_Alpha-__Mu-__Pi"/>
    <property type="match status" value="1"/>
</dbReference>
<dbReference type="AlphaFoldDB" id="A0AA36G7H7"/>
<dbReference type="Gene3D" id="1.20.1050.10">
    <property type="match status" value="1"/>
</dbReference>
<evidence type="ECO:0000313" key="9">
    <source>
        <dbReference type="Proteomes" id="UP001177023"/>
    </source>
</evidence>
<proteinExistence type="inferred from homology"/>
<organism evidence="8 9">
    <name type="scientific">Mesorhabditis spiculigera</name>
    <dbReference type="NCBI Taxonomy" id="96644"/>
    <lineage>
        <taxon>Eukaryota</taxon>
        <taxon>Metazoa</taxon>
        <taxon>Ecdysozoa</taxon>
        <taxon>Nematoda</taxon>
        <taxon>Chromadorea</taxon>
        <taxon>Rhabditida</taxon>
        <taxon>Rhabditina</taxon>
        <taxon>Rhabditomorpha</taxon>
        <taxon>Rhabditoidea</taxon>
        <taxon>Rhabditidae</taxon>
        <taxon>Mesorhabditinae</taxon>
        <taxon>Mesorhabditis</taxon>
    </lineage>
</organism>
<dbReference type="SFLD" id="SFLDS00019">
    <property type="entry name" value="Glutathione_Transferase_(cytos"/>
    <property type="match status" value="1"/>
</dbReference>
<feature type="non-terminal residue" evidence="8">
    <location>
        <position position="1"/>
    </location>
</feature>
<dbReference type="InterPro" id="IPR010987">
    <property type="entry name" value="Glutathione-S-Trfase_C-like"/>
</dbReference>
<keyword evidence="2" id="KW-0808">Transferase</keyword>
<name>A0AA36G7H7_9BILA</name>
<dbReference type="InterPro" id="IPR004046">
    <property type="entry name" value="GST_C"/>
</dbReference>
<dbReference type="CDD" id="cd03192">
    <property type="entry name" value="GST_C_Sigma_like"/>
    <property type="match status" value="1"/>
</dbReference>
<evidence type="ECO:0000313" key="8">
    <source>
        <dbReference type="EMBL" id="CAJ0582154.1"/>
    </source>
</evidence>
<comment type="catalytic activity">
    <reaction evidence="4">
        <text>RX + glutathione = an S-substituted glutathione + a halide anion + H(+)</text>
        <dbReference type="Rhea" id="RHEA:16437"/>
        <dbReference type="ChEBI" id="CHEBI:15378"/>
        <dbReference type="ChEBI" id="CHEBI:16042"/>
        <dbReference type="ChEBI" id="CHEBI:17792"/>
        <dbReference type="ChEBI" id="CHEBI:57925"/>
        <dbReference type="ChEBI" id="CHEBI:90779"/>
        <dbReference type="EC" id="2.5.1.18"/>
    </reaction>
</comment>
<dbReference type="Gene3D" id="3.40.30.10">
    <property type="entry name" value="Glutaredoxin"/>
    <property type="match status" value="1"/>
</dbReference>
<dbReference type="PROSITE" id="PS50404">
    <property type="entry name" value="GST_NTER"/>
    <property type="match status" value="1"/>
</dbReference>
<dbReference type="GO" id="GO:0004364">
    <property type="term" value="F:glutathione transferase activity"/>
    <property type="evidence" value="ECO:0007669"/>
    <property type="project" value="UniProtKB-EC"/>
</dbReference>
<reference evidence="8" key="1">
    <citation type="submission" date="2023-06" db="EMBL/GenBank/DDBJ databases">
        <authorList>
            <person name="Delattre M."/>
        </authorList>
    </citation>
    <scope>NUCLEOTIDE SEQUENCE</scope>
    <source>
        <strain evidence="8">AF72</strain>
    </source>
</reference>
<dbReference type="EC" id="2.5.1.18" evidence="1"/>
<dbReference type="EMBL" id="CATQJA010002664">
    <property type="protein sequence ID" value="CAJ0582154.1"/>
    <property type="molecule type" value="Genomic_DNA"/>
</dbReference>